<dbReference type="InterPro" id="IPR012428">
    <property type="entry name" value="AcMNPV_Orf117"/>
</dbReference>
<name>A0A2L0WU00_9ABAC</name>
<organism evidence="1 2">
    <name type="scientific">Oxyplax ochracea nucleopolyhedrovirus</name>
    <dbReference type="NCBI Taxonomy" id="2083176"/>
    <lineage>
        <taxon>Viruses</taxon>
        <taxon>Viruses incertae sedis</taxon>
        <taxon>Naldaviricetes</taxon>
        <taxon>Lefavirales</taxon>
        <taxon>Baculoviridae</taxon>
        <taxon>Alphabaculovirus</taxon>
        <taxon>Alphabaculovirus oxochraceae</taxon>
    </lineage>
</organism>
<reference evidence="1 2" key="1">
    <citation type="journal article" date="2018" name="PLoS ONE">
        <title>Genome analysis of a novel Group I alphabaculovirus obtained from Oxyplax ochracea.</title>
        <authorList>
            <person name="Wang J."/>
            <person name="Hou D."/>
            <person name="Wang Q."/>
            <person name="Kuang W."/>
            <person name="Zhang L."/>
            <person name="Li J."/>
            <person name="Shen S."/>
            <person name="Deng F."/>
            <person name="Wang H."/>
            <person name="Hu Z."/>
            <person name="Wang M."/>
        </authorList>
    </citation>
    <scope>NUCLEOTIDE SEQUENCE [LARGE SCALE GENOMIC DNA]</scope>
    <source>
        <strain evidence="1">435</strain>
    </source>
</reference>
<dbReference type="EMBL" id="MF143631">
    <property type="protein sequence ID" value="AVA31129.1"/>
    <property type="molecule type" value="Genomic_DNA"/>
</dbReference>
<gene>
    <name evidence="1" type="ORF">Oxoc_ORF30</name>
</gene>
<proteinExistence type="predicted"/>
<dbReference type="Pfam" id="PF07785">
    <property type="entry name" value="DUF1623"/>
    <property type="match status" value="1"/>
</dbReference>
<sequence>MTMHLTAHILVVNNLFKLKESEIYNLYLKDYSIMEGIMCRDGNGLIVAILDKNEVENLNREIFDIIVTVDYTEDNVKQLCKNIIVVSKCYEIM</sequence>
<evidence type="ECO:0000313" key="1">
    <source>
        <dbReference type="EMBL" id="AVA31129.1"/>
    </source>
</evidence>
<keyword evidence="2" id="KW-1185">Reference proteome</keyword>
<dbReference type="Proteomes" id="UP000297028">
    <property type="component" value="Segment"/>
</dbReference>
<accession>A0A2L0WU00</accession>
<evidence type="ECO:0000313" key="2">
    <source>
        <dbReference type="Proteomes" id="UP000297028"/>
    </source>
</evidence>
<protein>
    <submittedName>
        <fullName evidence="1">Ac117</fullName>
    </submittedName>
</protein>